<comment type="cofactor">
    <cofactor evidence="1">
        <name>Mg(2+)</name>
        <dbReference type="ChEBI" id="CHEBI:18420"/>
    </cofactor>
</comment>
<dbReference type="InterPro" id="IPR000023">
    <property type="entry name" value="Phosphofructokinase_dom"/>
</dbReference>
<evidence type="ECO:0000256" key="14">
    <source>
        <dbReference type="ARBA" id="ARBA00023152"/>
    </source>
</evidence>
<dbReference type="PROSITE" id="PS00433">
    <property type="entry name" value="PHOSPHOFRUCTOKINASE"/>
    <property type="match status" value="2"/>
</dbReference>
<proteinExistence type="inferred from homology"/>
<gene>
    <name evidence="18" type="ORF">H6G72_02410</name>
</gene>
<dbReference type="Gene3D" id="3.40.50.460">
    <property type="entry name" value="Phosphofructokinase domain"/>
    <property type="match status" value="2"/>
</dbReference>
<dbReference type="EMBL" id="JACJSK010000003">
    <property type="protein sequence ID" value="MBD2542729.1"/>
    <property type="molecule type" value="Genomic_DNA"/>
</dbReference>
<dbReference type="InterPro" id="IPR015912">
    <property type="entry name" value="Phosphofructokinase_CS"/>
</dbReference>
<dbReference type="Gene3D" id="3.40.50.450">
    <property type="match status" value="2"/>
</dbReference>
<keyword evidence="14" id="KW-0324">Glycolysis</keyword>
<evidence type="ECO:0000256" key="11">
    <source>
        <dbReference type="ARBA" id="ARBA00022777"/>
    </source>
</evidence>
<keyword evidence="11" id="KW-0418">Kinase</keyword>
<evidence type="ECO:0000259" key="17">
    <source>
        <dbReference type="Pfam" id="PF00365"/>
    </source>
</evidence>
<evidence type="ECO:0000256" key="6">
    <source>
        <dbReference type="ARBA" id="ARBA00022490"/>
    </source>
</evidence>
<evidence type="ECO:0000256" key="2">
    <source>
        <dbReference type="ARBA" id="ARBA00002659"/>
    </source>
</evidence>
<feature type="domain" description="Phosphofructokinase" evidence="17">
    <location>
        <begin position="6"/>
        <end position="312"/>
    </location>
</feature>
<accession>A0ABR8E9A1</accession>
<evidence type="ECO:0000313" key="18">
    <source>
        <dbReference type="EMBL" id="MBD2542729.1"/>
    </source>
</evidence>
<evidence type="ECO:0000256" key="15">
    <source>
        <dbReference type="ARBA" id="ARBA00038478"/>
    </source>
</evidence>
<dbReference type="Pfam" id="PF00365">
    <property type="entry name" value="PFK"/>
    <property type="match status" value="2"/>
</dbReference>
<keyword evidence="12" id="KW-0067">ATP-binding</keyword>
<dbReference type="InterPro" id="IPR035966">
    <property type="entry name" value="PKF_sf"/>
</dbReference>
<evidence type="ECO:0000313" key="19">
    <source>
        <dbReference type="Proteomes" id="UP000641954"/>
    </source>
</evidence>
<comment type="subcellular location">
    <subcellularLocation>
        <location evidence="3">Cytoplasm</location>
    </subcellularLocation>
</comment>
<protein>
    <recommendedName>
        <fullName evidence="5">6-phosphofructokinase</fullName>
        <ecNumber evidence="5">2.7.1.11</ecNumber>
    </recommendedName>
</protein>
<evidence type="ECO:0000256" key="9">
    <source>
        <dbReference type="ARBA" id="ARBA00022723"/>
    </source>
</evidence>
<keyword evidence="9" id="KW-0479">Metal-binding</keyword>
<feature type="domain" description="Phosphofructokinase" evidence="17">
    <location>
        <begin position="399"/>
        <end position="682"/>
    </location>
</feature>
<dbReference type="NCBIfam" id="TIGR02478">
    <property type="entry name" value="6PF1K_euk"/>
    <property type="match status" value="1"/>
</dbReference>
<keyword evidence="7" id="KW-0021">Allosteric enzyme</keyword>
<dbReference type="PIRSF" id="PIRSF000533">
    <property type="entry name" value="ATP_PFK_euk"/>
    <property type="match status" value="1"/>
</dbReference>
<dbReference type="PRINTS" id="PR00476">
    <property type="entry name" value="PHFRCTKINASE"/>
</dbReference>
<evidence type="ECO:0000256" key="5">
    <source>
        <dbReference type="ARBA" id="ARBA00012055"/>
    </source>
</evidence>
<keyword evidence="13" id="KW-0460">Magnesium</keyword>
<comment type="similarity">
    <text evidence="15">Belongs to the phosphofructokinase type A (PFKA) family.</text>
</comment>
<keyword evidence="10" id="KW-0547">Nucleotide-binding</keyword>
<organism evidence="18 19">
    <name type="scientific">Planktothricoides raciborskii FACHB-1370</name>
    <dbReference type="NCBI Taxonomy" id="2949576"/>
    <lineage>
        <taxon>Bacteria</taxon>
        <taxon>Bacillati</taxon>
        <taxon>Cyanobacteriota</taxon>
        <taxon>Cyanophyceae</taxon>
        <taxon>Oscillatoriophycideae</taxon>
        <taxon>Oscillatoriales</taxon>
        <taxon>Oscillatoriaceae</taxon>
        <taxon>Planktothricoides</taxon>
    </lineage>
</organism>
<dbReference type="PANTHER" id="PTHR13697">
    <property type="entry name" value="PHOSPHOFRUCTOKINASE"/>
    <property type="match status" value="1"/>
</dbReference>
<evidence type="ECO:0000256" key="12">
    <source>
        <dbReference type="ARBA" id="ARBA00022840"/>
    </source>
</evidence>
<name>A0ABR8E9A1_9CYAN</name>
<evidence type="ECO:0000256" key="3">
    <source>
        <dbReference type="ARBA" id="ARBA00004496"/>
    </source>
</evidence>
<dbReference type="Proteomes" id="UP000641954">
    <property type="component" value="Unassembled WGS sequence"/>
</dbReference>
<reference evidence="18 19" key="1">
    <citation type="journal article" date="2020" name="ISME J.">
        <title>Comparative genomics reveals insights into cyanobacterial evolution and habitat adaptation.</title>
        <authorList>
            <person name="Chen M.Y."/>
            <person name="Teng W.K."/>
            <person name="Zhao L."/>
            <person name="Hu C.X."/>
            <person name="Zhou Y.K."/>
            <person name="Han B.P."/>
            <person name="Song L.R."/>
            <person name="Shu W.S."/>
        </authorList>
    </citation>
    <scope>NUCLEOTIDE SEQUENCE [LARGE SCALE GENOMIC DNA]</scope>
    <source>
        <strain evidence="18 19">FACHB-1370</strain>
    </source>
</reference>
<evidence type="ECO:0000256" key="10">
    <source>
        <dbReference type="ARBA" id="ARBA00022741"/>
    </source>
</evidence>
<comment type="catalytic activity">
    <reaction evidence="16">
        <text>beta-D-fructose 6-phosphate + ATP = beta-D-fructose 1,6-bisphosphate + ADP + H(+)</text>
        <dbReference type="Rhea" id="RHEA:16109"/>
        <dbReference type="ChEBI" id="CHEBI:15378"/>
        <dbReference type="ChEBI" id="CHEBI:30616"/>
        <dbReference type="ChEBI" id="CHEBI:32966"/>
        <dbReference type="ChEBI" id="CHEBI:57634"/>
        <dbReference type="ChEBI" id="CHEBI:456216"/>
        <dbReference type="EC" id="2.7.1.11"/>
    </reaction>
</comment>
<dbReference type="SUPFAM" id="SSF53784">
    <property type="entry name" value="Phosphofructokinase"/>
    <property type="match status" value="2"/>
</dbReference>
<sequence>MLTTKKLGILTSGGDAPGMNAAVRAVVRTALERDVEVYAIYEGYQGMVDGGDRIHKCDWGFVGGILQRGGTVIGTARCMPFQTREGRRQAARNLLSRGIDALVVIGGDGSLTGANIFYQEWPELLTELVEAGEITQEVAIAHPQLKIVGLPASIDNDFYGSDMTIGTDTALHRITEAVDAISSTAASHQRTFVISVMGRNCGYLALMGALATGADWVLIPEMPPTDDNWEEKMCEVLKAGRSFGRRDTIVIVAEGARDSHGNLISCDQVKHILEERLGEDVRVTILGHMQRGGAPSAYDRILSTILGHNAVEEILADKPHREPMLIGMRGNRVTQAPLMECVQISRSVVQAIAAGDYQKAMQLRGHIFEEAYNTFSTLIQAKPPGSLGERPPGGQKSLRIAILNCDAAAPGMNTAVRAAVRLGIDRGYTMLGIEHGFRGFIQGKIRELDWVSVRGWATIGGSELGTSRKTPQGRDFYAIARHIENNHIDALLIIGGWSGYQSAYYLYQQRENYPAFNIPILCIPATIDNNLPGAEHSIGSDTALNNIIEAIDKIKQSAVASNRCFVVEVMGLYCGYLALMSGIATGAERVYLHEEGITLKNLQQDVSDLIAGFTTGKRLGLVLCNEKAHPVYNSNFIRDLLTEEGKKIFQVRQSILGHLQQGGDPSPFDRISATRLAQKGINYLSEQAGKESPGASFIGLQGGQVNFWSLAKFPQWTDQEFKRAKEQWWWDLRAIASILAQPAPTP</sequence>
<dbReference type="PANTHER" id="PTHR13697:SF4">
    <property type="entry name" value="ATP-DEPENDENT 6-PHOSPHOFRUCTOKINASE"/>
    <property type="match status" value="1"/>
</dbReference>
<keyword evidence="19" id="KW-1185">Reference proteome</keyword>
<keyword evidence="6" id="KW-0963">Cytoplasm</keyword>
<dbReference type="GO" id="GO:0003872">
    <property type="term" value="F:6-phosphofructokinase activity"/>
    <property type="evidence" value="ECO:0007669"/>
    <property type="project" value="UniProtKB-EC"/>
</dbReference>
<comment type="caution">
    <text evidence="18">The sequence shown here is derived from an EMBL/GenBank/DDBJ whole genome shotgun (WGS) entry which is preliminary data.</text>
</comment>
<evidence type="ECO:0000256" key="1">
    <source>
        <dbReference type="ARBA" id="ARBA00001946"/>
    </source>
</evidence>
<evidence type="ECO:0000256" key="4">
    <source>
        <dbReference type="ARBA" id="ARBA00004679"/>
    </source>
</evidence>
<dbReference type="InterPro" id="IPR009161">
    <property type="entry name" value="6-Pfructokinase_euk"/>
</dbReference>
<dbReference type="InterPro" id="IPR022953">
    <property type="entry name" value="ATP_PFK"/>
</dbReference>
<comment type="pathway">
    <text evidence="4">Carbohydrate degradation; glycolysis; D-glyceraldehyde 3-phosphate and glycerone phosphate from D-glucose: step 3/4.</text>
</comment>
<dbReference type="EC" id="2.7.1.11" evidence="5"/>
<evidence type="ECO:0000256" key="8">
    <source>
        <dbReference type="ARBA" id="ARBA00022679"/>
    </source>
</evidence>
<keyword evidence="8 18" id="KW-0808">Transferase</keyword>
<evidence type="ECO:0000256" key="13">
    <source>
        <dbReference type="ARBA" id="ARBA00022842"/>
    </source>
</evidence>
<evidence type="ECO:0000256" key="7">
    <source>
        <dbReference type="ARBA" id="ARBA00022533"/>
    </source>
</evidence>
<comment type="function">
    <text evidence="2">Catalyzes the phosphorylation of D-fructose 6-phosphate to fructose 1,6-bisphosphate by ATP, the first committing step of glycolysis.</text>
</comment>
<evidence type="ECO:0000256" key="16">
    <source>
        <dbReference type="ARBA" id="ARBA00048070"/>
    </source>
</evidence>